<evidence type="ECO:0000256" key="4">
    <source>
        <dbReference type="ARBA" id="ARBA00022519"/>
    </source>
</evidence>
<dbReference type="InterPro" id="IPR003593">
    <property type="entry name" value="AAA+_ATPase"/>
</dbReference>
<dbReference type="PANTHER" id="PTHR42781:SF5">
    <property type="entry name" value="PUTRESCINE TRANSPORT ATP-BINDING PROTEIN POTG"/>
    <property type="match status" value="1"/>
</dbReference>
<dbReference type="Gene3D" id="3.40.50.300">
    <property type="entry name" value="P-loop containing nucleotide triphosphate hydrolases"/>
    <property type="match status" value="1"/>
</dbReference>
<keyword evidence="7" id="KW-1278">Translocase</keyword>
<evidence type="ECO:0000256" key="1">
    <source>
        <dbReference type="ARBA" id="ARBA00022448"/>
    </source>
</evidence>
<evidence type="ECO:0000313" key="13">
    <source>
        <dbReference type="EMBL" id="AZI58787.1"/>
    </source>
</evidence>
<dbReference type="PANTHER" id="PTHR42781">
    <property type="entry name" value="SPERMIDINE/PUTRESCINE IMPORT ATP-BINDING PROTEIN POTA"/>
    <property type="match status" value="1"/>
</dbReference>
<dbReference type="SUPFAM" id="SSF52540">
    <property type="entry name" value="P-loop containing nucleoside triphosphate hydrolases"/>
    <property type="match status" value="1"/>
</dbReference>
<dbReference type="GO" id="GO:0015408">
    <property type="term" value="F:ABC-type ferric iron transporter activity"/>
    <property type="evidence" value="ECO:0007669"/>
    <property type="project" value="InterPro"/>
</dbReference>
<keyword evidence="8" id="KW-0408">Iron</keyword>
<dbReference type="InterPro" id="IPR008995">
    <property type="entry name" value="Mo/tungstate-bd_C_term_dom"/>
</dbReference>
<evidence type="ECO:0000256" key="10">
    <source>
        <dbReference type="ARBA" id="ARBA00023136"/>
    </source>
</evidence>
<reference evidence="13 14" key="1">
    <citation type="submission" date="2018-11" db="EMBL/GenBank/DDBJ databases">
        <authorList>
            <person name="Da X."/>
        </authorList>
    </citation>
    <scope>NUCLEOTIDE SEQUENCE [LARGE SCALE GENOMIC DNA]</scope>
    <source>
        <strain evidence="13 14">S14-144</strain>
    </source>
</reference>
<evidence type="ECO:0000256" key="7">
    <source>
        <dbReference type="ARBA" id="ARBA00022967"/>
    </source>
</evidence>
<dbReference type="GO" id="GO:0016887">
    <property type="term" value="F:ATP hydrolysis activity"/>
    <property type="evidence" value="ECO:0007669"/>
    <property type="project" value="InterPro"/>
</dbReference>
<dbReference type="GO" id="GO:0043190">
    <property type="term" value="C:ATP-binding cassette (ABC) transporter complex"/>
    <property type="evidence" value="ECO:0007669"/>
    <property type="project" value="InterPro"/>
</dbReference>
<dbReference type="OrthoDB" id="9802264at2"/>
<dbReference type="InterPro" id="IPR013611">
    <property type="entry name" value="Transp-assoc_OB_typ2"/>
</dbReference>
<dbReference type="EC" id="7.6.2.9" evidence="11"/>
<dbReference type="RefSeq" id="WP_124799691.1">
    <property type="nucleotide sequence ID" value="NZ_CP034170.1"/>
</dbReference>
<gene>
    <name evidence="13" type="ORF">EH165_12230</name>
</gene>
<evidence type="ECO:0000256" key="9">
    <source>
        <dbReference type="ARBA" id="ARBA00023065"/>
    </source>
</evidence>
<keyword evidence="5" id="KW-0547">Nucleotide-binding</keyword>
<keyword evidence="9" id="KW-0406">Ion transport</keyword>
<dbReference type="InterPro" id="IPR050093">
    <property type="entry name" value="ABC_SmlMolc_Importer"/>
</dbReference>
<dbReference type="InterPro" id="IPR027417">
    <property type="entry name" value="P-loop_NTPase"/>
</dbReference>
<proteinExistence type="predicted"/>
<keyword evidence="1" id="KW-0813">Transport</keyword>
<dbReference type="Pfam" id="PF00005">
    <property type="entry name" value="ABC_tran"/>
    <property type="match status" value="1"/>
</dbReference>
<dbReference type="PROSITE" id="PS50893">
    <property type="entry name" value="ABC_TRANSPORTER_2"/>
    <property type="match status" value="1"/>
</dbReference>
<dbReference type="AlphaFoldDB" id="A0A3G8ZPR9"/>
<dbReference type="KEGG" id="nak:EH165_12230"/>
<dbReference type="SUPFAM" id="SSF50331">
    <property type="entry name" value="MOP-like"/>
    <property type="match status" value="1"/>
</dbReference>
<keyword evidence="3" id="KW-0410">Iron transport</keyword>
<dbReference type="CDD" id="cd03259">
    <property type="entry name" value="ABC_Carb_Solutes_like"/>
    <property type="match status" value="1"/>
</dbReference>
<evidence type="ECO:0000256" key="8">
    <source>
        <dbReference type="ARBA" id="ARBA00023004"/>
    </source>
</evidence>
<protein>
    <recommendedName>
        <fullName evidence="11">ABC-type quaternary amine transporter</fullName>
        <ecNumber evidence="11">7.6.2.9</ecNumber>
    </recommendedName>
</protein>
<evidence type="ECO:0000256" key="6">
    <source>
        <dbReference type="ARBA" id="ARBA00022840"/>
    </source>
</evidence>
<keyword evidence="10" id="KW-0472">Membrane</keyword>
<keyword evidence="14" id="KW-1185">Reference proteome</keyword>
<dbReference type="InterPro" id="IPR003439">
    <property type="entry name" value="ABC_transporter-like_ATP-bd"/>
</dbReference>
<evidence type="ECO:0000256" key="5">
    <source>
        <dbReference type="ARBA" id="ARBA00022741"/>
    </source>
</evidence>
<dbReference type="GO" id="GO:0005524">
    <property type="term" value="F:ATP binding"/>
    <property type="evidence" value="ECO:0007669"/>
    <property type="project" value="UniProtKB-KW"/>
</dbReference>
<dbReference type="InterPro" id="IPR015853">
    <property type="entry name" value="ABC_transpr_FbpC"/>
</dbReference>
<dbReference type="InterPro" id="IPR017871">
    <property type="entry name" value="ABC_transporter-like_CS"/>
</dbReference>
<dbReference type="PROSITE" id="PS00211">
    <property type="entry name" value="ABC_TRANSPORTER_1"/>
    <property type="match status" value="1"/>
</dbReference>
<dbReference type="SMART" id="SM00382">
    <property type="entry name" value="AAA"/>
    <property type="match status" value="1"/>
</dbReference>
<dbReference type="FunFam" id="3.40.50.300:FF:000425">
    <property type="entry name" value="Probable ABC transporter, ATP-binding subunit"/>
    <property type="match status" value="1"/>
</dbReference>
<keyword evidence="2" id="KW-1003">Cell membrane</keyword>
<reference evidence="13 14" key="2">
    <citation type="submission" date="2018-12" db="EMBL/GenBank/DDBJ databases">
        <title>Nakamurella antarcticus sp. nov., isolated from Antarctica South Shetland Islands soil.</title>
        <authorList>
            <person name="Peng F."/>
        </authorList>
    </citation>
    <scope>NUCLEOTIDE SEQUENCE [LARGE SCALE GENOMIC DNA]</scope>
    <source>
        <strain evidence="13 14">S14-144</strain>
    </source>
</reference>
<dbReference type="Pfam" id="PF08402">
    <property type="entry name" value="TOBE_2"/>
    <property type="match status" value="1"/>
</dbReference>
<evidence type="ECO:0000256" key="3">
    <source>
        <dbReference type="ARBA" id="ARBA00022496"/>
    </source>
</evidence>
<sequence length="353" mass="36981">MNHLVVTGLHKSFGAVRALDGVDLQVAAGSTTALLGPSGCGKTTLLRIIAGFERPDAGSVVIGGEVVTVGGTSAARWVPPERRAIGYVAQEGALFPHLTIRQNVAFALGRKERRGDARITELMELVSLDLGILGRRPHELSGGQQQRVALARALATRPRLMLLDEPFAALDAGLRSATRDLVAAVLAKEGVTTVLVTHDQEEALSFADQVLVMRNGQVQQAGAPRDIYNGPKNLWTAGFLGDTVQLPGVASGSTVRCALGALQLEKACAAGDVTVMIRPEQIAVMPCDASHPCPRGVVAGLSYRGHDSLMTVKLADDPSLTVTCRALDHPGMPGVGTSVDLQVIGPVSAYSPE</sequence>
<accession>A0A3G8ZPR9</accession>
<evidence type="ECO:0000256" key="11">
    <source>
        <dbReference type="ARBA" id="ARBA00066388"/>
    </source>
</evidence>
<evidence type="ECO:0000313" key="14">
    <source>
        <dbReference type="Proteomes" id="UP000268084"/>
    </source>
</evidence>
<feature type="domain" description="ABC transporter" evidence="12">
    <location>
        <begin position="4"/>
        <end position="240"/>
    </location>
</feature>
<dbReference type="GO" id="GO:0015418">
    <property type="term" value="F:ABC-type quaternary ammonium compound transporting activity"/>
    <property type="evidence" value="ECO:0007669"/>
    <property type="project" value="UniProtKB-EC"/>
</dbReference>
<evidence type="ECO:0000259" key="12">
    <source>
        <dbReference type="PROSITE" id="PS50893"/>
    </source>
</evidence>
<dbReference type="Proteomes" id="UP000268084">
    <property type="component" value="Chromosome"/>
</dbReference>
<organism evidence="13 14">
    <name type="scientific">Nakamurella antarctica</name>
    <dbReference type="NCBI Taxonomy" id="1902245"/>
    <lineage>
        <taxon>Bacteria</taxon>
        <taxon>Bacillati</taxon>
        <taxon>Actinomycetota</taxon>
        <taxon>Actinomycetes</taxon>
        <taxon>Nakamurellales</taxon>
        <taxon>Nakamurellaceae</taxon>
        <taxon>Nakamurella</taxon>
    </lineage>
</organism>
<evidence type="ECO:0000256" key="2">
    <source>
        <dbReference type="ARBA" id="ARBA00022475"/>
    </source>
</evidence>
<name>A0A3G8ZPR9_9ACTN</name>
<keyword evidence="4" id="KW-0997">Cell inner membrane</keyword>
<keyword evidence="6 13" id="KW-0067">ATP-binding</keyword>
<dbReference type="EMBL" id="CP034170">
    <property type="protein sequence ID" value="AZI58787.1"/>
    <property type="molecule type" value="Genomic_DNA"/>
</dbReference>